<keyword evidence="3" id="KW-1185">Reference proteome</keyword>
<dbReference type="Gene3D" id="3.40.50.720">
    <property type="entry name" value="NAD(P)-binding Rossmann-like Domain"/>
    <property type="match status" value="1"/>
</dbReference>
<name>A0ABW3MGL2_9PSEU</name>
<organism evidence="2 3">
    <name type="scientific">Kibdelosporangium lantanae</name>
    <dbReference type="NCBI Taxonomy" id="1497396"/>
    <lineage>
        <taxon>Bacteria</taxon>
        <taxon>Bacillati</taxon>
        <taxon>Actinomycetota</taxon>
        <taxon>Actinomycetes</taxon>
        <taxon>Pseudonocardiales</taxon>
        <taxon>Pseudonocardiaceae</taxon>
        <taxon>Kibdelosporangium</taxon>
    </lineage>
</organism>
<gene>
    <name evidence="2" type="ORF">ACFQ1S_31950</name>
</gene>
<feature type="region of interest" description="Disordered" evidence="1">
    <location>
        <begin position="30"/>
        <end position="71"/>
    </location>
</feature>
<evidence type="ECO:0000313" key="3">
    <source>
        <dbReference type="Proteomes" id="UP001597045"/>
    </source>
</evidence>
<feature type="compositionally biased region" description="Low complexity" evidence="1">
    <location>
        <begin position="35"/>
        <end position="58"/>
    </location>
</feature>
<dbReference type="SUPFAM" id="SSF51735">
    <property type="entry name" value="NAD(P)-binding Rossmann-fold domains"/>
    <property type="match status" value="1"/>
</dbReference>
<protein>
    <submittedName>
        <fullName evidence="2">Uncharacterized protein</fullName>
    </submittedName>
</protein>
<comment type="caution">
    <text evidence="2">The sequence shown here is derived from an EMBL/GenBank/DDBJ whole genome shotgun (WGS) entry which is preliminary data.</text>
</comment>
<proteinExistence type="predicted"/>
<dbReference type="Proteomes" id="UP001597045">
    <property type="component" value="Unassembled WGS sequence"/>
</dbReference>
<accession>A0ABW3MGL2</accession>
<dbReference type="InterPro" id="IPR036291">
    <property type="entry name" value="NAD(P)-bd_dom_sf"/>
</dbReference>
<evidence type="ECO:0000313" key="2">
    <source>
        <dbReference type="EMBL" id="MFD1049821.1"/>
    </source>
</evidence>
<evidence type="ECO:0000256" key="1">
    <source>
        <dbReference type="SAM" id="MobiDB-lite"/>
    </source>
</evidence>
<sequence length="71" mass="7790">MDQWDRTIDVNPRGVLHGIAAVLPVMRAQGHGHIRPPSASVSSPRRRSTAPPRRLSAPCRTYCDGNTMRSA</sequence>
<reference evidence="3" key="1">
    <citation type="journal article" date="2019" name="Int. J. Syst. Evol. Microbiol.">
        <title>The Global Catalogue of Microorganisms (GCM) 10K type strain sequencing project: providing services to taxonomists for standard genome sequencing and annotation.</title>
        <authorList>
            <consortium name="The Broad Institute Genomics Platform"/>
            <consortium name="The Broad Institute Genome Sequencing Center for Infectious Disease"/>
            <person name="Wu L."/>
            <person name="Ma J."/>
        </authorList>
    </citation>
    <scope>NUCLEOTIDE SEQUENCE [LARGE SCALE GENOMIC DNA]</scope>
    <source>
        <strain evidence="3">JCM 31486</strain>
    </source>
</reference>
<dbReference type="EMBL" id="JBHTIS010002421">
    <property type="protein sequence ID" value="MFD1049821.1"/>
    <property type="molecule type" value="Genomic_DNA"/>
</dbReference>